<evidence type="ECO:0000313" key="3">
    <source>
        <dbReference type="EMBL" id="SUQ27611.1"/>
    </source>
</evidence>
<accession>A0AAX2LW78</accession>
<evidence type="ECO:0000313" key="5">
    <source>
        <dbReference type="Proteomes" id="UP000254626"/>
    </source>
</evidence>
<dbReference type="PANTHER" id="PTHR21366:SF14">
    <property type="entry name" value="GLYOXALASE DOMAIN-CONTAINING PROTEIN 5"/>
    <property type="match status" value="1"/>
</dbReference>
<gene>
    <name evidence="2" type="ORF">AL536_04460</name>
    <name evidence="3" type="ORF">NCTC11327_04506</name>
</gene>
<dbReference type="RefSeq" id="WP_061055727.1">
    <property type="nucleotide sequence ID" value="NZ_CABLBX010000010.1"/>
</dbReference>
<dbReference type="Proteomes" id="UP000254626">
    <property type="component" value="Unassembled WGS sequence"/>
</dbReference>
<dbReference type="EMBL" id="UHIP01000002">
    <property type="protein sequence ID" value="SUQ27611.1"/>
    <property type="molecule type" value="Genomic_DNA"/>
</dbReference>
<dbReference type="PROSITE" id="PS51819">
    <property type="entry name" value="VOC"/>
    <property type="match status" value="1"/>
</dbReference>
<keyword evidence="3" id="KW-0456">Lyase</keyword>
<organism evidence="3 5">
    <name type="scientific">Vibrio fluvialis</name>
    <dbReference type="NCBI Taxonomy" id="676"/>
    <lineage>
        <taxon>Bacteria</taxon>
        <taxon>Pseudomonadati</taxon>
        <taxon>Pseudomonadota</taxon>
        <taxon>Gammaproteobacteria</taxon>
        <taxon>Vibrionales</taxon>
        <taxon>Vibrionaceae</taxon>
        <taxon>Vibrio</taxon>
    </lineage>
</organism>
<evidence type="ECO:0000313" key="4">
    <source>
        <dbReference type="Proteomes" id="UP000057088"/>
    </source>
</evidence>
<dbReference type="InterPro" id="IPR037523">
    <property type="entry name" value="VOC_core"/>
</dbReference>
<sequence>MQISHLDHWVLTVADIEATVAFYSEILGMTPVTFGEGRRALSFGNQKINLHLLGAEFEPKARTVQAGSADLCFITHTPLDMVIVTLQEHAIEIEEGPVTRTGAVGPIRSVYVRDPDGNLIELSNYPFVTSE</sequence>
<protein>
    <submittedName>
        <fullName evidence="3">Lactoylglutathione lyase</fullName>
    </submittedName>
    <submittedName>
        <fullName evidence="2">VOC family virulence protein</fullName>
    </submittedName>
</protein>
<proteinExistence type="predicted"/>
<dbReference type="Gene3D" id="3.10.180.10">
    <property type="entry name" value="2,3-Dihydroxybiphenyl 1,2-Dioxygenase, domain 1"/>
    <property type="match status" value="1"/>
</dbReference>
<keyword evidence="4" id="KW-1185">Reference proteome</keyword>
<dbReference type="EMBL" id="CP014034">
    <property type="protein sequence ID" value="AMF92731.1"/>
    <property type="molecule type" value="Genomic_DNA"/>
</dbReference>
<dbReference type="AlphaFoldDB" id="A0AAX2LW78"/>
<dbReference type="CDD" id="cd07253">
    <property type="entry name" value="GLOD5"/>
    <property type="match status" value="1"/>
</dbReference>
<name>A0AAX2LW78_VIBFL</name>
<dbReference type="GeneID" id="29383667"/>
<feature type="domain" description="VOC" evidence="1">
    <location>
        <begin position="5"/>
        <end position="125"/>
    </location>
</feature>
<dbReference type="InterPro" id="IPR004360">
    <property type="entry name" value="Glyas_Fos-R_dOase_dom"/>
</dbReference>
<reference evidence="4" key="1">
    <citation type="submission" date="2015-12" db="EMBL/GenBank/DDBJ databases">
        <title>FDA dAtabase for Regulatory Grade micrObial Sequences (FDA-ARGOS): Supporting development and validation of Infectious Disease Dx tests.</title>
        <authorList>
            <person name="Hoffmann M."/>
            <person name="Allard M."/>
            <person name="Evans P."/>
            <person name="Brown E."/>
            <person name="Tallon L.J."/>
            <person name="Sadzewicz L."/>
            <person name="Sengamalay N."/>
            <person name="Ott S."/>
            <person name="Godinez A."/>
            <person name="Nagaraj S."/>
            <person name="Vyas G."/>
            <person name="Aluvathingal J."/>
            <person name="Nadendla S."/>
            <person name="Geyer C."/>
            <person name="Sichtig H."/>
        </authorList>
    </citation>
    <scope>NUCLEOTIDE SEQUENCE [LARGE SCALE GENOMIC DNA]</scope>
    <source>
        <strain evidence="4">ATCC 33809</strain>
    </source>
</reference>
<reference evidence="2" key="2">
    <citation type="submission" date="2018-01" db="EMBL/GenBank/DDBJ databases">
        <title>FDA dAtabase for Regulatory Grade micrObial Sequences (FDA-ARGOS): Supporting development and validation of Infectious Disease Dx tests.</title>
        <authorList>
            <person name="Hoffmann M."/>
            <person name="Allard M."/>
            <person name="Evans P."/>
            <person name="Brown E."/>
            <person name="Tallon L."/>
            <person name="Sadzewicz L."/>
            <person name="Sengamalay N."/>
            <person name="Ott S."/>
            <person name="Godinez A."/>
            <person name="Nagaraj S."/>
            <person name="Vyas G."/>
            <person name="Aluvathingal J."/>
            <person name="Nadendla S."/>
            <person name="Geyer C."/>
            <person name="Sichtig H."/>
        </authorList>
    </citation>
    <scope>NUCLEOTIDE SEQUENCE</scope>
    <source>
        <strain evidence="2">ATCC 33809</strain>
    </source>
</reference>
<dbReference type="GO" id="GO:0016829">
    <property type="term" value="F:lyase activity"/>
    <property type="evidence" value="ECO:0007669"/>
    <property type="project" value="UniProtKB-KW"/>
</dbReference>
<dbReference type="InterPro" id="IPR050383">
    <property type="entry name" value="GlyoxalaseI/FosfomycinResist"/>
</dbReference>
<dbReference type="SUPFAM" id="SSF54593">
    <property type="entry name" value="Glyoxalase/Bleomycin resistance protein/Dihydroxybiphenyl dioxygenase"/>
    <property type="match status" value="1"/>
</dbReference>
<evidence type="ECO:0000259" key="1">
    <source>
        <dbReference type="PROSITE" id="PS51819"/>
    </source>
</evidence>
<dbReference type="KEGG" id="vfl:AL536_04460"/>
<dbReference type="InterPro" id="IPR029068">
    <property type="entry name" value="Glyas_Bleomycin-R_OHBP_Dase"/>
</dbReference>
<reference evidence="3 5" key="3">
    <citation type="submission" date="2018-06" db="EMBL/GenBank/DDBJ databases">
        <authorList>
            <consortium name="Pathogen Informatics"/>
            <person name="Doyle S."/>
        </authorList>
    </citation>
    <scope>NUCLEOTIDE SEQUENCE [LARGE SCALE GENOMIC DNA]</scope>
    <source>
        <strain evidence="3 5">NCTC11327</strain>
    </source>
</reference>
<dbReference type="Pfam" id="PF00903">
    <property type="entry name" value="Glyoxalase"/>
    <property type="match status" value="1"/>
</dbReference>
<dbReference type="PANTHER" id="PTHR21366">
    <property type="entry name" value="GLYOXALASE FAMILY PROTEIN"/>
    <property type="match status" value="1"/>
</dbReference>
<dbReference type="Proteomes" id="UP000057088">
    <property type="component" value="Chromosome 1"/>
</dbReference>
<evidence type="ECO:0000313" key="2">
    <source>
        <dbReference type="EMBL" id="AMF92731.1"/>
    </source>
</evidence>